<proteinExistence type="predicted"/>
<keyword evidence="1" id="KW-0175">Coiled coil</keyword>
<protein>
    <submittedName>
        <fullName evidence="2">Uncharacterized protein</fullName>
    </submittedName>
</protein>
<evidence type="ECO:0000313" key="2">
    <source>
        <dbReference type="EMBL" id="GAG44949.1"/>
    </source>
</evidence>
<name>X0XP71_9ZZZZ</name>
<sequence>MRTSWTGRCSDFKSPLRVVVRFLWRSRETKANKCRELKKKLDETQRLLTRREAELERQREEIRELKRQTQRLETEKRIQAQATSTWLPDDPPIGTHGYGARMVSLAVNLARAVGLRGTQQSLEIVFDWLGVEQKTPHFTTIRNWLQRVGVAALKEPIERTDDWVWMVDHSNQIGPEKTLVVLGVRASRMPPPGTALKHEDVRVLTVRPGTT</sequence>
<feature type="coiled-coil region" evidence="1">
    <location>
        <begin position="27"/>
        <end position="82"/>
    </location>
</feature>
<accession>X0XP71</accession>
<evidence type="ECO:0000256" key="1">
    <source>
        <dbReference type="SAM" id="Coils"/>
    </source>
</evidence>
<dbReference type="EMBL" id="BARS01054033">
    <property type="protein sequence ID" value="GAG44949.1"/>
    <property type="molecule type" value="Genomic_DNA"/>
</dbReference>
<dbReference type="AlphaFoldDB" id="X0XP71"/>
<reference evidence="2" key="1">
    <citation type="journal article" date="2014" name="Front. Microbiol.">
        <title>High frequency of phylogenetically diverse reductive dehalogenase-homologous genes in deep subseafloor sedimentary metagenomes.</title>
        <authorList>
            <person name="Kawai M."/>
            <person name="Futagami T."/>
            <person name="Toyoda A."/>
            <person name="Takaki Y."/>
            <person name="Nishi S."/>
            <person name="Hori S."/>
            <person name="Arai W."/>
            <person name="Tsubouchi T."/>
            <person name="Morono Y."/>
            <person name="Uchiyama I."/>
            <person name="Ito T."/>
            <person name="Fujiyama A."/>
            <person name="Inagaki F."/>
            <person name="Takami H."/>
        </authorList>
    </citation>
    <scope>NUCLEOTIDE SEQUENCE</scope>
    <source>
        <strain evidence="2">Expedition CK06-06</strain>
    </source>
</reference>
<gene>
    <name evidence="2" type="ORF">S01H1_80070</name>
</gene>
<organism evidence="2">
    <name type="scientific">marine sediment metagenome</name>
    <dbReference type="NCBI Taxonomy" id="412755"/>
    <lineage>
        <taxon>unclassified sequences</taxon>
        <taxon>metagenomes</taxon>
        <taxon>ecological metagenomes</taxon>
    </lineage>
</organism>
<feature type="non-terminal residue" evidence="2">
    <location>
        <position position="211"/>
    </location>
</feature>
<comment type="caution">
    <text evidence="2">The sequence shown here is derived from an EMBL/GenBank/DDBJ whole genome shotgun (WGS) entry which is preliminary data.</text>
</comment>